<dbReference type="GO" id="GO:0045116">
    <property type="term" value="P:protein neddylation"/>
    <property type="evidence" value="ECO:0007669"/>
    <property type="project" value="UniProtKB-UniRule"/>
</dbReference>
<gene>
    <name evidence="7" type="ORF">CspeluHIS016_0405650</name>
</gene>
<proteinExistence type="inferred from homology"/>
<keyword evidence="8" id="KW-1185">Reference proteome</keyword>
<feature type="compositionally biased region" description="Polar residues" evidence="5">
    <location>
        <begin position="18"/>
        <end position="27"/>
    </location>
</feature>
<feature type="region of interest" description="Disordered" evidence="5">
    <location>
        <begin position="17"/>
        <end position="36"/>
    </location>
</feature>
<dbReference type="InterPro" id="IPR045886">
    <property type="entry name" value="ThiF/MoeB/HesA"/>
</dbReference>
<comment type="function">
    <text evidence="4">Regulatory subunit of the dimeric UBA3-ULA1 E1 enzyme.</text>
</comment>
<dbReference type="Gene3D" id="3.40.50.720">
    <property type="entry name" value="NAD(P)-binding Rossmann-like Domain"/>
    <property type="match status" value="2"/>
</dbReference>
<dbReference type="EMBL" id="BTCM01000004">
    <property type="protein sequence ID" value="GMK57731.1"/>
    <property type="molecule type" value="Genomic_DNA"/>
</dbReference>
<keyword evidence="3 4" id="KW-0833">Ubl conjugation pathway</keyword>
<dbReference type="PIRSF" id="PIRSF039099">
    <property type="entry name" value="APP-BP1"/>
    <property type="match status" value="1"/>
</dbReference>
<comment type="pathway">
    <text evidence="1 4">Protein modification; protein neddylation.</text>
</comment>
<sequence>MDDAVDISEATTAIAVGSGTSSRSTPVPSGRPDAKARRYDRQLRLWASAGQRSLESARILLVGHDAVGCQALKNLALPGIQHFTILSDAITTAADVASNFFLEPTSIGQPIAKEEVRFLCELNPAVTGEARVADAAVLLDSDPAFFLSYNLIITSNIPPALEDRVADLLWQTSSTPKKPDIPLMSIRTSGLTGRLQIQVREHCVVDTHPDTTHTLRIDAPFPALEDYARGLDLESMETHVHSHIPWVVLLVRATIQWKESHSGNLPTSKEDKDEFKKLLNSWRVKYDEENFDEAVGQAYRASVPSELPYDVIELINDPAVVNISTSSKNLHILLHTLRRFVDTPPKLPPVAPALPDMHSSTESYVKVQQLYKQAFHDDLAKFSTLLARVLREIGLHGDAVPEAEVESFVKNVGGVTIVKGTSLLTAKEYQGGMKEHIEEDFSFGEGEEVMPGYGSEISIALAILASEHFYKVFGHWPGATDGDMASDVAEVERLARKALATVHVDTGEELPTKLTNAIGEVVRGGFLAPPNTAAFMGGIVGQEAIKLVTNQYQPLDNTVVVDLVKSGIEKFKL</sequence>
<evidence type="ECO:0000256" key="5">
    <source>
        <dbReference type="SAM" id="MobiDB-lite"/>
    </source>
</evidence>
<comment type="caution">
    <text evidence="7">The sequence shown here is derived from an EMBL/GenBank/DDBJ whole genome shotgun (WGS) entry which is preliminary data.</text>
</comment>
<dbReference type="Pfam" id="PF00899">
    <property type="entry name" value="ThiF"/>
    <property type="match status" value="1"/>
</dbReference>
<dbReference type="PANTHER" id="PTHR10953:SF29">
    <property type="entry name" value="NEDD8-ACTIVATING ENZYME E1 REGULATORY SUBUNIT"/>
    <property type="match status" value="1"/>
</dbReference>
<dbReference type="GO" id="GO:0005737">
    <property type="term" value="C:cytoplasm"/>
    <property type="evidence" value="ECO:0007669"/>
    <property type="project" value="TreeGrafter"/>
</dbReference>
<evidence type="ECO:0000313" key="8">
    <source>
        <dbReference type="Proteomes" id="UP001222932"/>
    </source>
</evidence>
<accession>A0AAD3TVR0</accession>
<organism evidence="7 8">
    <name type="scientific">Cutaneotrichosporon spelunceum</name>
    <dbReference type="NCBI Taxonomy" id="1672016"/>
    <lineage>
        <taxon>Eukaryota</taxon>
        <taxon>Fungi</taxon>
        <taxon>Dikarya</taxon>
        <taxon>Basidiomycota</taxon>
        <taxon>Agaricomycotina</taxon>
        <taxon>Tremellomycetes</taxon>
        <taxon>Trichosporonales</taxon>
        <taxon>Trichosporonaceae</taxon>
        <taxon>Cutaneotrichosporon</taxon>
    </lineage>
</organism>
<comment type="similarity">
    <text evidence="2 4">Belongs to the ubiquitin-activating E1 family. ULA1 subfamily.</text>
</comment>
<evidence type="ECO:0000313" key="7">
    <source>
        <dbReference type="EMBL" id="GMK57731.1"/>
    </source>
</evidence>
<evidence type="ECO:0000259" key="6">
    <source>
        <dbReference type="Pfam" id="PF00899"/>
    </source>
</evidence>
<reference evidence="7" key="1">
    <citation type="journal article" date="2023" name="BMC Genomics">
        <title>Chromosome-level genome assemblies of Cutaneotrichosporon spp. (Trichosporonales, Basidiomycota) reveal imbalanced evolution between nucleotide sequences and chromosome synteny.</title>
        <authorList>
            <person name="Kobayashi Y."/>
            <person name="Kayamori A."/>
            <person name="Aoki K."/>
            <person name="Shiwa Y."/>
            <person name="Matsutani M."/>
            <person name="Fujita N."/>
            <person name="Sugita T."/>
            <person name="Iwasaki W."/>
            <person name="Tanaka N."/>
            <person name="Takashima M."/>
        </authorList>
    </citation>
    <scope>NUCLEOTIDE SEQUENCE</scope>
    <source>
        <strain evidence="7">HIS016</strain>
    </source>
</reference>
<dbReference type="Proteomes" id="UP001222932">
    <property type="component" value="Unassembled WGS sequence"/>
</dbReference>
<evidence type="ECO:0000256" key="1">
    <source>
        <dbReference type="ARBA" id="ARBA00005032"/>
    </source>
</evidence>
<evidence type="ECO:0000256" key="2">
    <source>
        <dbReference type="ARBA" id="ARBA00006868"/>
    </source>
</evidence>
<reference evidence="7" key="2">
    <citation type="submission" date="2023-06" db="EMBL/GenBank/DDBJ databases">
        <authorList>
            <person name="Kobayashi Y."/>
            <person name="Kayamori A."/>
            <person name="Aoki K."/>
            <person name="Shiwa Y."/>
            <person name="Fujita N."/>
            <person name="Sugita T."/>
            <person name="Iwasaki W."/>
            <person name="Tanaka N."/>
            <person name="Takashima M."/>
        </authorList>
    </citation>
    <scope>NUCLEOTIDE SEQUENCE</scope>
    <source>
        <strain evidence="7">HIS016</strain>
    </source>
</reference>
<dbReference type="GO" id="GO:0019781">
    <property type="term" value="F:NEDD8 activating enzyme activity"/>
    <property type="evidence" value="ECO:0007669"/>
    <property type="project" value="UniProtKB-UniRule"/>
</dbReference>
<protein>
    <recommendedName>
        <fullName evidence="4">NEDD8-activating enzyme E1 regulatory subunit</fullName>
    </recommendedName>
</protein>
<dbReference type="InterPro" id="IPR035985">
    <property type="entry name" value="Ubiquitin-activating_enz"/>
</dbReference>
<name>A0AAD3TVR0_9TREE</name>
<dbReference type="InterPro" id="IPR030667">
    <property type="entry name" value="APP-BP1"/>
</dbReference>
<dbReference type="PANTHER" id="PTHR10953">
    <property type="entry name" value="UBIQUITIN-ACTIVATING ENZYME E1"/>
    <property type="match status" value="1"/>
</dbReference>
<dbReference type="SUPFAM" id="SSF69572">
    <property type="entry name" value="Activating enzymes of the ubiquitin-like proteins"/>
    <property type="match status" value="1"/>
</dbReference>
<dbReference type="AlphaFoldDB" id="A0AAD3TVR0"/>
<feature type="domain" description="THIF-type NAD/FAD binding fold" evidence="6">
    <location>
        <begin position="39"/>
        <end position="566"/>
    </location>
</feature>
<dbReference type="InterPro" id="IPR000594">
    <property type="entry name" value="ThiF_NAD_FAD-bd"/>
</dbReference>
<evidence type="ECO:0000256" key="3">
    <source>
        <dbReference type="ARBA" id="ARBA00022786"/>
    </source>
</evidence>
<evidence type="ECO:0000256" key="4">
    <source>
        <dbReference type="PIRNR" id="PIRNR039099"/>
    </source>
</evidence>